<keyword evidence="7" id="KW-0238">DNA-binding</keyword>
<comment type="subcellular location">
    <subcellularLocation>
        <location evidence="1">Cytoplasm</location>
    </subcellularLocation>
</comment>
<evidence type="ECO:0000313" key="13">
    <source>
        <dbReference type="EMBL" id="SHI94156.1"/>
    </source>
</evidence>
<dbReference type="RefSeq" id="WP_072915004.1">
    <property type="nucleotide sequence ID" value="NZ_FQYQ01000007.1"/>
</dbReference>
<keyword evidence="4 10" id="KW-0597">Phosphoprotein</keyword>
<dbReference type="PANTHER" id="PTHR42713">
    <property type="entry name" value="HISTIDINE KINASE-RELATED"/>
    <property type="match status" value="1"/>
</dbReference>
<dbReference type="InterPro" id="IPR001789">
    <property type="entry name" value="Sig_transdc_resp-reg_receiver"/>
</dbReference>
<evidence type="ECO:0000256" key="3">
    <source>
        <dbReference type="ARBA" id="ARBA00022490"/>
    </source>
</evidence>
<dbReference type="Proteomes" id="UP000184185">
    <property type="component" value="Unassembled WGS sequence"/>
</dbReference>
<gene>
    <name evidence="13" type="ORF">SAMN02745725_01422</name>
</gene>
<evidence type="ECO:0000256" key="8">
    <source>
        <dbReference type="ARBA" id="ARBA00023163"/>
    </source>
</evidence>
<dbReference type="GO" id="GO:0043565">
    <property type="term" value="F:sequence-specific DNA binding"/>
    <property type="evidence" value="ECO:0007669"/>
    <property type="project" value="InterPro"/>
</dbReference>
<evidence type="ECO:0000256" key="5">
    <source>
        <dbReference type="ARBA" id="ARBA00023012"/>
    </source>
</evidence>
<dbReference type="SMART" id="SM00448">
    <property type="entry name" value="REC"/>
    <property type="match status" value="1"/>
</dbReference>
<evidence type="ECO:0000256" key="2">
    <source>
        <dbReference type="ARBA" id="ARBA00018672"/>
    </source>
</evidence>
<keyword evidence="8" id="KW-0804">Transcription</keyword>
<dbReference type="PROSITE" id="PS01124">
    <property type="entry name" value="HTH_ARAC_FAMILY_2"/>
    <property type="match status" value="1"/>
</dbReference>
<organism evidence="13 14">
    <name type="scientific">Pseudobutyrivibrio xylanivorans DSM 14809</name>
    <dbReference type="NCBI Taxonomy" id="1123012"/>
    <lineage>
        <taxon>Bacteria</taxon>
        <taxon>Bacillati</taxon>
        <taxon>Bacillota</taxon>
        <taxon>Clostridia</taxon>
        <taxon>Lachnospirales</taxon>
        <taxon>Lachnospiraceae</taxon>
        <taxon>Pseudobutyrivibrio</taxon>
    </lineage>
</organism>
<dbReference type="Gene3D" id="3.40.50.2300">
    <property type="match status" value="1"/>
</dbReference>
<dbReference type="Pfam" id="PF12833">
    <property type="entry name" value="HTH_18"/>
    <property type="match status" value="1"/>
</dbReference>
<dbReference type="SMART" id="SM00342">
    <property type="entry name" value="HTH_ARAC"/>
    <property type="match status" value="1"/>
</dbReference>
<dbReference type="GO" id="GO:0000160">
    <property type="term" value="P:phosphorelay signal transduction system"/>
    <property type="evidence" value="ECO:0007669"/>
    <property type="project" value="UniProtKB-KW"/>
</dbReference>
<dbReference type="GO" id="GO:0005737">
    <property type="term" value="C:cytoplasm"/>
    <property type="evidence" value="ECO:0007669"/>
    <property type="project" value="UniProtKB-SubCell"/>
</dbReference>
<evidence type="ECO:0000259" key="12">
    <source>
        <dbReference type="PROSITE" id="PS50110"/>
    </source>
</evidence>
<dbReference type="InterPro" id="IPR018060">
    <property type="entry name" value="HTH_AraC"/>
</dbReference>
<dbReference type="OrthoDB" id="9794370at2"/>
<reference evidence="13 14" key="1">
    <citation type="submission" date="2016-11" db="EMBL/GenBank/DDBJ databases">
        <authorList>
            <person name="Jaros S."/>
            <person name="Januszkiewicz K."/>
            <person name="Wedrychowicz H."/>
        </authorList>
    </citation>
    <scope>NUCLEOTIDE SEQUENCE [LARGE SCALE GENOMIC DNA]</scope>
    <source>
        <strain evidence="13 14">DSM 14809</strain>
    </source>
</reference>
<proteinExistence type="predicted"/>
<dbReference type="Pfam" id="PF00072">
    <property type="entry name" value="Response_reg"/>
    <property type="match status" value="1"/>
</dbReference>
<evidence type="ECO:0000256" key="9">
    <source>
        <dbReference type="ARBA" id="ARBA00024867"/>
    </source>
</evidence>
<dbReference type="InterPro" id="IPR051552">
    <property type="entry name" value="HptR"/>
</dbReference>
<sequence>MYSVFLVEDEIVIRDGLKASFPWEQYGFAYVGDAADGEMALPLIRQTKPDVLITDIRMPFMDGIALSKMIKKELPNTRIIIISGFDDFSYAQEAISIGVDNYLLKPITKDKLKEVMADAKAKLDKENEKDNYLEQFKAESQEYEQFARVRFFNQLVSGAMSVSEVYEKSEELGLSLDATNYNLVLLDFSPMTEVATAPVYSKYMARLSEQLMQFLKCCPEYIVFHWNMDTYAIIVKGDTETIASHTTTLVENIQRRCMVYEDEINWYLAESGPISRFSEFAKACQIANKRLSCRYMNPTGHVFTDADIETIRNNNEESDTATIDQRLVMLFLENAEESEIQGFLGNLINKQTKNAMKSVLFSKYFAMTMYMCVCDYLRKLSLDPVTALEANTRASIENVEPETVMEMVEKMFAIAISKRKNVVGTQSRSQLSAAIKYVDEHYSDSNLSLNEVAKEVNISPSYLSAMFSRENKTTFVEYMTAKRMEHAKKMLLTTGEKSQVIAEQVGYKDPHYFSYIFKKTYGLSPKEFRAKGQGA</sequence>
<keyword evidence="6" id="KW-0805">Transcription regulation</keyword>
<dbReference type="InterPro" id="IPR011006">
    <property type="entry name" value="CheY-like_superfamily"/>
</dbReference>
<comment type="function">
    <text evidence="9">May play the central regulatory role in sporulation. It may be an element of the effector pathway responsible for the activation of sporulation genes in response to nutritional stress. Spo0A may act in concert with spo0H (a sigma factor) to control the expression of some genes that are critical to the sporulation process.</text>
</comment>
<protein>
    <recommendedName>
        <fullName evidence="2">Stage 0 sporulation protein A homolog</fullName>
    </recommendedName>
</protein>
<evidence type="ECO:0000256" key="4">
    <source>
        <dbReference type="ARBA" id="ARBA00022553"/>
    </source>
</evidence>
<keyword evidence="14" id="KW-1185">Reference proteome</keyword>
<dbReference type="AlphaFoldDB" id="A0A1M6F920"/>
<evidence type="ECO:0000256" key="10">
    <source>
        <dbReference type="PROSITE-ProRule" id="PRU00169"/>
    </source>
</evidence>
<evidence type="ECO:0000256" key="6">
    <source>
        <dbReference type="ARBA" id="ARBA00023015"/>
    </source>
</evidence>
<feature type="domain" description="Response regulatory" evidence="12">
    <location>
        <begin position="3"/>
        <end position="120"/>
    </location>
</feature>
<dbReference type="SUPFAM" id="SSF52172">
    <property type="entry name" value="CheY-like"/>
    <property type="match status" value="1"/>
</dbReference>
<evidence type="ECO:0000313" key="14">
    <source>
        <dbReference type="Proteomes" id="UP000184185"/>
    </source>
</evidence>
<dbReference type="InterPro" id="IPR009057">
    <property type="entry name" value="Homeodomain-like_sf"/>
</dbReference>
<accession>A0A1M6F920</accession>
<evidence type="ECO:0000256" key="1">
    <source>
        <dbReference type="ARBA" id="ARBA00004496"/>
    </source>
</evidence>
<evidence type="ECO:0000256" key="7">
    <source>
        <dbReference type="ARBA" id="ARBA00023125"/>
    </source>
</evidence>
<evidence type="ECO:0000259" key="11">
    <source>
        <dbReference type="PROSITE" id="PS01124"/>
    </source>
</evidence>
<dbReference type="PANTHER" id="PTHR42713:SF3">
    <property type="entry name" value="TRANSCRIPTIONAL REGULATORY PROTEIN HPTR"/>
    <property type="match status" value="1"/>
</dbReference>
<feature type="modified residue" description="4-aspartylphosphate" evidence="10">
    <location>
        <position position="55"/>
    </location>
</feature>
<dbReference type="PROSITE" id="PS50110">
    <property type="entry name" value="RESPONSE_REGULATORY"/>
    <property type="match status" value="1"/>
</dbReference>
<keyword evidence="5" id="KW-0902">Two-component regulatory system</keyword>
<name>A0A1M6F920_PSEXY</name>
<dbReference type="CDD" id="cd17536">
    <property type="entry name" value="REC_YesN-like"/>
    <property type="match status" value="1"/>
</dbReference>
<dbReference type="GO" id="GO:0003700">
    <property type="term" value="F:DNA-binding transcription factor activity"/>
    <property type="evidence" value="ECO:0007669"/>
    <property type="project" value="InterPro"/>
</dbReference>
<feature type="domain" description="HTH araC/xylS-type" evidence="11">
    <location>
        <begin position="432"/>
        <end position="531"/>
    </location>
</feature>
<dbReference type="Gene3D" id="1.10.10.60">
    <property type="entry name" value="Homeodomain-like"/>
    <property type="match status" value="2"/>
</dbReference>
<dbReference type="EMBL" id="FQYQ01000007">
    <property type="protein sequence ID" value="SHI94156.1"/>
    <property type="molecule type" value="Genomic_DNA"/>
</dbReference>
<dbReference type="SUPFAM" id="SSF46689">
    <property type="entry name" value="Homeodomain-like"/>
    <property type="match status" value="2"/>
</dbReference>
<keyword evidence="3" id="KW-0963">Cytoplasm</keyword>